<dbReference type="EMBL" id="CP060774">
    <property type="protein sequence ID" value="QQK40487.1"/>
    <property type="molecule type" value="Genomic_DNA"/>
</dbReference>
<dbReference type="RefSeq" id="XP_014532285.1">
    <property type="nucleotide sequence ID" value="XM_014676799.1"/>
</dbReference>
<feature type="transmembrane region" description="Helical" evidence="1">
    <location>
        <begin position="44"/>
        <end position="69"/>
    </location>
</feature>
<keyword evidence="1" id="KW-0472">Membrane</keyword>
<accession>A0A7T6XG48</accession>
<name>A0A7T6XG48_PENDI</name>
<keyword evidence="1" id="KW-0812">Transmembrane</keyword>
<dbReference type="OMA" id="CFILACH"/>
<organism evidence="2 3">
    <name type="scientific">Penicillium digitatum</name>
    <name type="common">Green mold</name>
    <dbReference type="NCBI Taxonomy" id="36651"/>
    <lineage>
        <taxon>Eukaryota</taxon>
        <taxon>Fungi</taxon>
        <taxon>Dikarya</taxon>
        <taxon>Ascomycota</taxon>
        <taxon>Pezizomycotina</taxon>
        <taxon>Eurotiomycetes</taxon>
        <taxon>Eurotiomycetidae</taxon>
        <taxon>Eurotiales</taxon>
        <taxon>Aspergillaceae</taxon>
        <taxon>Penicillium</taxon>
    </lineage>
</organism>
<gene>
    <name evidence="2" type="ORF">Pdw03_3341</name>
</gene>
<dbReference type="AlphaFoldDB" id="A0A7T6XG48"/>
<reference evidence="2 3" key="1">
    <citation type="submission" date="2020-08" db="EMBL/GenBank/DDBJ databases">
        <title>The completed genome sequence of the pathogenic ascomycete fungus Penicillium digitatum.</title>
        <authorList>
            <person name="Wang M."/>
        </authorList>
    </citation>
    <scope>NUCLEOTIDE SEQUENCE [LARGE SCALE GENOMIC DNA]</scope>
    <source>
        <strain evidence="2 3">PdW03</strain>
    </source>
</reference>
<proteinExistence type="predicted"/>
<dbReference type="GeneID" id="26236444"/>
<evidence type="ECO:0000256" key="1">
    <source>
        <dbReference type="SAM" id="Phobius"/>
    </source>
</evidence>
<sequence length="119" mass="13597">MAPIPVMIREAAEFESQYGISWTDYGAHANYSKQENISHEFREWTFLLVVIASVLFAIIVVGIIAHFCFWGRHRYPRQITSPEDKMKDAEYLDTAEEPRSDGWICFILACHAAITLSGV</sequence>
<protein>
    <submittedName>
        <fullName evidence="2">Uncharacterized protein</fullName>
    </submittedName>
</protein>
<evidence type="ECO:0000313" key="2">
    <source>
        <dbReference type="EMBL" id="QQK40487.1"/>
    </source>
</evidence>
<dbReference type="KEGG" id="pdp:PDIP_81280"/>
<keyword evidence="1" id="KW-1133">Transmembrane helix</keyword>
<dbReference type="VEuPathDB" id="FungiDB:PDIP_81280"/>
<dbReference type="Proteomes" id="UP000595662">
    <property type="component" value="Chromosome 1"/>
</dbReference>
<evidence type="ECO:0000313" key="3">
    <source>
        <dbReference type="Proteomes" id="UP000595662"/>
    </source>
</evidence>